<dbReference type="Pfam" id="PF00106">
    <property type="entry name" value="adh_short"/>
    <property type="match status" value="1"/>
</dbReference>
<dbReference type="PRINTS" id="PR00081">
    <property type="entry name" value="GDHRDH"/>
</dbReference>
<dbReference type="Proteomes" id="UP000736335">
    <property type="component" value="Unassembled WGS sequence"/>
</dbReference>
<dbReference type="InterPro" id="IPR036291">
    <property type="entry name" value="NAD(P)-bd_dom_sf"/>
</dbReference>
<dbReference type="OrthoDB" id="191139at2759"/>
<evidence type="ECO:0000256" key="2">
    <source>
        <dbReference type="ARBA" id="ARBA00022857"/>
    </source>
</evidence>
<keyword evidence="5" id="KW-1185">Reference proteome</keyword>
<dbReference type="InterPro" id="IPR002347">
    <property type="entry name" value="SDR_fam"/>
</dbReference>
<reference evidence="4" key="1">
    <citation type="journal article" date="2020" name="Nat. Commun.">
        <title>Large-scale genome sequencing of mycorrhizal fungi provides insights into the early evolution of symbiotic traits.</title>
        <authorList>
            <person name="Miyauchi S."/>
            <person name="Kiss E."/>
            <person name="Kuo A."/>
            <person name="Drula E."/>
            <person name="Kohler A."/>
            <person name="Sanchez-Garcia M."/>
            <person name="Morin E."/>
            <person name="Andreopoulos B."/>
            <person name="Barry K.W."/>
            <person name="Bonito G."/>
            <person name="Buee M."/>
            <person name="Carver A."/>
            <person name="Chen C."/>
            <person name="Cichocki N."/>
            <person name="Clum A."/>
            <person name="Culley D."/>
            <person name="Crous P.W."/>
            <person name="Fauchery L."/>
            <person name="Girlanda M."/>
            <person name="Hayes R.D."/>
            <person name="Keri Z."/>
            <person name="LaButti K."/>
            <person name="Lipzen A."/>
            <person name="Lombard V."/>
            <person name="Magnuson J."/>
            <person name="Maillard F."/>
            <person name="Murat C."/>
            <person name="Nolan M."/>
            <person name="Ohm R.A."/>
            <person name="Pangilinan J."/>
            <person name="Pereira M.F."/>
            <person name="Perotto S."/>
            <person name="Peter M."/>
            <person name="Pfister S."/>
            <person name="Riley R."/>
            <person name="Sitrit Y."/>
            <person name="Stielow J.B."/>
            <person name="Szollosi G."/>
            <person name="Zifcakova L."/>
            <person name="Stursova M."/>
            <person name="Spatafora J.W."/>
            <person name="Tedersoo L."/>
            <person name="Vaario L.M."/>
            <person name="Yamada A."/>
            <person name="Yan M."/>
            <person name="Wang P."/>
            <person name="Xu J."/>
            <person name="Bruns T."/>
            <person name="Baldrian P."/>
            <person name="Vilgalys R."/>
            <person name="Dunand C."/>
            <person name="Henrissat B."/>
            <person name="Grigoriev I.V."/>
            <person name="Hibbett D."/>
            <person name="Nagy L.G."/>
            <person name="Martin F.M."/>
        </authorList>
    </citation>
    <scope>NUCLEOTIDE SEQUENCE</scope>
    <source>
        <strain evidence="4">UH-Tt-Lm1</strain>
    </source>
</reference>
<comment type="caution">
    <text evidence="4">The sequence shown here is derived from an EMBL/GenBank/DDBJ whole genome shotgun (WGS) entry which is preliminary data.</text>
</comment>
<evidence type="ECO:0000256" key="1">
    <source>
        <dbReference type="ARBA" id="ARBA00006484"/>
    </source>
</evidence>
<evidence type="ECO:0000313" key="4">
    <source>
        <dbReference type="EMBL" id="KAF9788602.1"/>
    </source>
</evidence>
<dbReference type="AlphaFoldDB" id="A0A9P6LA33"/>
<dbReference type="SUPFAM" id="SSF51735">
    <property type="entry name" value="NAD(P)-binding Rossmann-fold domains"/>
    <property type="match status" value="1"/>
</dbReference>
<keyword evidence="3" id="KW-0560">Oxidoreductase</keyword>
<dbReference type="PANTHER" id="PTHR24320">
    <property type="entry name" value="RETINOL DEHYDROGENASE"/>
    <property type="match status" value="1"/>
</dbReference>
<comment type="similarity">
    <text evidence="1">Belongs to the short-chain dehydrogenases/reductases (SDR) family.</text>
</comment>
<dbReference type="EMBL" id="WIUZ02000004">
    <property type="protein sequence ID" value="KAF9788602.1"/>
    <property type="molecule type" value="Genomic_DNA"/>
</dbReference>
<reference evidence="4" key="2">
    <citation type="submission" date="2020-11" db="EMBL/GenBank/DDBJ databases">
        <authorList>
            <consortium name="DOE Joint Genome Institute"/>
            <person name="Kuo A."/>
            <person name="Miyauchi S."/>
            <person name="Kiss E."/>
            <person name="Drula E."/>
            <person name="Kohler A."/>
            <person name="Sanchez-Garcia M."/>
            <person name="Andreopoulos B."/>
            <person name="Barry K.W."/>
            <person name="Bonito G."/>
            <person name="Buee M."/>
            <person name="Carver A."/>
            <person name="Chen C."/>
            <person name="Cichocki N."/>
            <person name="Clum A."/>
            <person name="Culley D."/>
            <person name="Crous P.W."/>
            <person name="Fauchery L."/>
            <person name="Girlanda M."/>
            <person name="Hayes R."/>
            <person name="Keri Z."/>
            <person name="Labutti K."/>
            <person name="Lipzen A."/>
            <person name="Lombard V."/>
            <person name="Magnuson J."/>
            <person name="Maillard F."/>
            <person name="Morin E."/>
            <person name="Murat C."/>
            <person name="Nolan M."/>
            <person name="Ohm R."/>
            <person name="Pangilinan J."/>
            <person name="Pereira M."/>
            <person name="Perotto S."/>
            <person name="Peter M."/>
            <person name="Riley R."/>
            <person name="Sitrit Y."/>
            <person name="Stielow B."/>
            <person name="Szollosi G."/>
            <person name="Zifcakova L."/>
            <person name="Stursova M."/>
            <person name="Spatafora J.W."/>
            <person name="Tedersoo L."/>
            <person name="Vaario L.-M."/>
            <person name="Yamada A."/>
            <person name="Yan M."/>
            <person name="Wang P."/>
            <person name="Xu J."/>
            <person name="Bruns T."/>
            <person name="Baldrian P."/>
            <person name="Vilgalys R."/>
            <person name="Henrissat B."/>
            <person name="Grigoriev I.V."/>
            <person name="Hibbett D."/>
            <person name="Nagy L.G."/>
            <person name="Martin F.M."/>
        </authorList>
    </citation>
    <scope>NUCLEOTIDE SEQUENCE</scope>
    <source>
        <strain evidence="4">UH-Tt-Lm1</strain>
    </source>
</reference>
<keyword evidence="2" id="KW-0521">NADP</keyword>
<evidence type="ECO:0000256" key="3">
    <source>
        <dbReference type="ARBA" id="ARBA00023002"/>
    </source>
</evidence>
<gene>
    <name evidence="4" type="ORF">BJ322DRAFT_1099078</name>
</gene>
<organism evidence="4 5">
    <name type="scientific">Thelephora terrestris</name>
    <dbReference type="NCBI Taxonomy" id="56493"/>
    <lineage>
        <taxon>Eukaryota</taxon>
        <taxon>Fungi</taxon>
        <taxon>Dikarya</taxon>
        <taxon>Basidiomycota</taxon>
        <taxon>Agaricomycotina</taxon>
        <taxon>Agaricomycetes</taxon>
        <taxon>Thelephorales</taxon>
        <taxon>Thelephoraceae</taxon>
        <taxon>Thelephora</taxon>
    </lineage>
</organism>
<evidence type="ECO:0000313" key="5">
    <source>
        <dbReference type="Proteomes" id="UP000736335"/>
    </source>
</evidence>
<name>A0A9P6LA33_9AGAM</name>
<dbReference type="PANTHER" id="PTHR24320:SF282">
    <property type="entry name" value="WW DOMAIN-CONTAINING OXIDOREDUCTASE"/>
    <property type="match status" value="1"/>
</dbReference>
<protein>
    <submittedName>
        <fullName evidence="4">NAD-P-binding protein</fullName>
    </submittedName>
</protein>
<dbReference type="GO" id="GO:0016491">
    <property type="term" value="F:oxidoreductase activity"/>
    <property type="evidence" value="ECO:0007669"/>
    <property type="project" value="UniProtKB-KW"/>
</dbReference>
<sequence>MTYKFNPSTDVADLNGKVAIVTGGNSGLGLETVKALARHGAKVYLAARNRQKGLDAIERIKSAGLSPGNGQIEFLELDLAAPKLAKSAAEDFLKRERRLDILVNNAAAMMLPYKVMPDGVQEVVTTNYLSPFAFSQTLLPLLIATAKQPGSDVRVVNLSSRGHRFLAPGVQFHTIDDLNRECKDYMWPEMTRYGLSKLAVVLWTKKLQRQFDADGVPITAIAIHPGEVYTEGAQTLAVPWFLRAVYRFIIVPLSFVPVDKGVHTSLFAAAGKKVKEEPENYRGAFLDPVAQLSKPSEDALREDLADDLWKLTNEVLKDVI</sequence>
<proteinExistence type="inferred from homology"/>
<dbReference type="Gene3D" id="3.40.50.720">
    <property type="entry name" value="NAD(P)-binding Rossmann-like Domain"/>
    <property type="match status" value="1"/>
</dbReference>
<accession>A0A9P6LA33</accession>